<dbReference type="EMBL" id="CAACVG010008484">
    <property type="protein sequence ID" value="VEN50007.1"/>
    <property type="molecule type" value="Genomic_DNA"/>
</dbReference>
<evidence type="ECO:0000313" key="2">
    <source>
        <dbReference type="EMBL" id="VEN50007.1"/>
    </source>
</evidence>
<organism evidence="2 3">
    <name type="scientific">Callosobruchus maculatus</name>
    <name type="common">Southern cowpea weevil</name>
    <name type="synonym">Pulse bruchid</name>
    <dbReference type="NCBI Taxonomy" id="64391"/>
    <lineage>
        <taxon>Eukaryota</taxon>
        <taxon>Metazoa</taxon>
        <taxon>Ecdysozoa</taxon>
        <taxon>Arthropoda</taxon>
        <taxon>Hexapoda</taxon>
        <taxon>Insecta</taxon>
        <taxon>Pterygota</taxon>
        <taxon>Neoptera</taxon>
        <taxon>Endopterygota</taxon>
        <taxon>Coleoptera</taxon>
        <taxon>Polyphaga</taxon>
        <taxon>Cucujiformia</taxon>
        <taxon>Chrysomeloidea</taxon>
        <taxon>Chrysomelidae</taxon>
        <taxon>Bruchinae</taxon>
        <taxon>Bruchini</taxon>
        <taxon>Callosobruchus</taxon>
    </lineage>
</organism>
<keyword evidence="1" id="KW-0732">Signal</keyword>
<accession>A0A653CRU9</accession>
<proteinExistence type="predicted"/>
<dbReference type="AlphaFoldDB" id="A0A653CRU9"/>
<dbReference type="Proteomes" id="UP000410492">
    <property type="component" value="Unassembled WGS sequence"/>
</dbReference>
<gene>
    <name evidence="2" type="ORF">CALMAC_LOCUS10920</name>
</gene>
<sequence>MMKVMLLAIVLISLQYGECLSPKSEVSLRLKVKYFERVYLQCYKQVPFFYFAKEYSSPDPLRDDPNFYEKAKCITKVFAQFTEKEQEDFDDSFPFQVDKILQDCFTKATLRRNAANLPYPLGFEEFKRCALEA</sequence>
<protein>
    <submittedName>
        <fullName evidence="2">Uncharacterized protein</fullName>
    </submittedName>
</protein>
<feature type="chain" id="PRO_5024958078" evidence="1">
    <location>
        <begin position="20"/>
        <end position="133"/>
    </location>
</feature>
<evidence type="ECO:0000313" key="3">
    <source>
        <dbReference type="Proteomes" id="UP000410492"/>
    </source>
</evidence>
<evidence type="ECO:0000256" key="1">
    <source>
        <dbReference type="SAM" id="SignalP"/>
    </source>
</evidence>
<feature type="signal peptide" evidence="1">
    <location>
        <begin position="1"/>
        <end position="19"/>
    </location>
</feature>
<name>A0A653CRU9_CALMS</name>
<reference evidence="2 3" key="1">
    <citation type="submission" date="2019-01" db="EMBL/GenBank/DDBJ databases">
        <authorList>
            <person name="Sayadi A."/>
        </authorList>
    </citation>
    <scope>NUCLEOTIDE SEQUENCE [LARGE SCALE GENOMIC DNA]</scope>
</reference>
<keyword evidence="3" id="KW-1185">Reference proteome</keyword>